<dbReference type="GO" id="GO:0034605">
    <property type="term" value="P:cellular response to heat"/>
    <property type="evidence" value="ECO:0007669"/>
    <property type="project" value="InterPro"/>
</dbReference>
<feature type="region of interest" description="Disordered" evidence="5">
    <location>
        <begin position="101"/>
        <end position="123"/>
    </location>
</feature>
<keyword evidence="2 4" id="KW-0694">RNA-binding</keyword>
<gene>
    <name evidence="7" type="ORF">H8E79_01550</name>
</gene>
<sequence length="131" mass="14952">MADCKQQIRVDKWLWAARFFKTRSLATQAVSGGRVHVNGNRSKPSRLLECGDQLAITRGEIRFLVTVLALSPYRRPAVEARLLYEESGESIRAREEAVRLRRDMQASGGGSQAGRPDKRERRKIRHFVCKD</sequence>
<dbReference type="Pfam" id="PF01479">
    <property type="entry name" value="S4"/>
    <property type="match status" value="1"/>
</dbReference>
<name>A0A8J6N768_9BACT</name>
<dbReference type="EMBL" id="JACNLK010000018">
    <property type="protein sequence ID" value="MBC8207839.1"/>
    <property type="molecule type" value="Genomic_DNA"/>
</dbReference>
<dbReference type="AlphaFoldDB" id="A0A8J6N768"/>
<evidence type="ECO:0000256" key="1">
    <source>
        <dbReference type="ARBA" id="ARBA00008396"/>
    </source>
</evidence>
<dbReference type="GO" id="GO:0003727">
    <property type="term" value="F:single-stranded RNA binding"/>
    <property type="evidence" value="ECO:0007669"/>
    <property type="project" value="InterPro"/>
</dbReference>
<feature type="domain" description="RNA-binding S4" evidence="6">
    <location>
        <begin position="8"/>
        <end position="69"/>
    </location>
</feature>
<evidence type="ECO:0000256" key="3">
    <source>
        <dbReference type="ARBA" id="ARBA00023125"/>
    </source>
</evidence>
<evidence type="ECO:0000259" key="6">
    <source>
        <dbReference type="SMART" id="SM00363"/>
    </source>
</evidence>
<proteinExistence type="inferred from homology"/>
<dbReference type="InterPro" id="IPR036986">
    <property type="entry name" value="S4_RNA-bd_sf"/>
</dbReference>
<dbReference type="SUPFAM" id="SSF55174">
    <property type="entry name" value="Alpha-L RNA-binding motif"/>
    <property type="match status" value="1"/>
</dbReference>
<reference evidence="7 8" key="1">
    <citation type="submission" date="2020-08" db="EMBL/GenBank/DDBJ databases">
        <title>Bridging the membrane lipid divide: bacteria of the FCB group superphylum have the potential to synthesize archaeal ether lipids.</title>
        <authorList>
            <person name="Villanueva L."/>
            <person name="Von Meijenfeldt F.A.B."/>
            <person name="Westbye A.B."/>
            <person name="Yadav S."/>
            <person name="Hopmans E.C."/>
            <person name="Dutilh B.E."/>
            <person name="Sinninghe Damste J.S."/>
        </authorList>
    </citation>
    <scope>NUCLEOTIDE SEQUENCE [LARGE SCALE GENOMIC DNA]</scope>
    <source>
        <strain evidence="7">NIOZ-UU81</strain>
    </source>
</reference>
<dbReference type="GO" id="GO:0003677">
    <property type="term" value="F:DNA binding"/>
    <property type="evidence" value="ECO:0007669"/>
    <property type="project" value="UniProtKB-KW"/>
</dbReference>
<evidence type="ECO:0000256" key="4">
    <source>
        <dbReference type="PROSITE-ProRule" id="PRU00182"/>
    </source>
</evidence>
<dbReference type="CDD" id="cd00165">
    <property type="entry name" value="S4"/>
    <property type="match status" value="1"/>
</dbReference>
<dbReference type="GO" id="GO:0043023">
    <property type="term" value="F:ribosomal large subunit binding"/>
    <property type="evidence" value="ECO:0007669"/>
    <property type="project" value="InterPro"/>
</dbReference>
<comment type="caution">
    <text evidence="7">The sequence shown here is derived from an EMBL/GenBank/DDBJ whole genome shotgun (WGS) entry which is preliminary data.</text>
</comment>
<evidence type="ECO:0000256" key="2">
    <source>
        <dbReference type="ARBA" id="ARBA00022884"/>
    </source>
</evidence>
<dbReference type="InterPro" id="IPR002942">
    <property type="entry name" value="S4_RNA-bd"/>
</dbReference>
<comment type="similarity">
    <text evidence="1">Belongs to the HSP15 family.</text>
</comment>
<keyword evidence="3" id="KW-0238">DNA-binding</keyword>
<dbReference type="PIRSF" id="PIRSF016821">
    <property type="entry name" value="HSP15"/>
    <property type="match status" value="1"/>
</dbReference>
<dbReference type="Gene3D" id="3.10.290.10">
    <property type="entry name" value="RNA-binding S4 domain"/>
    <property type="match status" value="1"/>
</dbReference>
<evidence type="ECO:0000313" key="7">
    <source>
        <dbReference type="EMBL" id="MBC8207839.1"/>
    </source>
</evidence>
<accession>A0A8J6N768</accession>
<evidence type="ECO:0000313" key="8">
    <source>
        <dbReference type="Proteomes" id="UP000599024"/>
    </source>
</evidence>
<dbReference type="Proteomes" id="UP000599024">
    <property type="component" value="Unassembled WGS sequence"/>
</dbReference>
<dbReference type="InterPro" id="IPR025708">
    <property type="entry name" value="HSP15"/>
</dbReference>
<protein>
    <submittedName>
        <fullName evidence="7">RNA-binding protein</fullName>
    </submittedName>
</protein>
<dbReference type="SMART" id="SM00363">
    <property type="entry name" value="S4"/>
    <property type="match status" value="1"/>
</dbReference>
<organism evidence="7 8">
    <name type="scientific">Candidatus Desulfatifera sulfidica</name>
    <dbReference type="NCBI Taxonomy" id="2841691"/>
    <lineage>
        <taxon>Bacteria</taxon>
        <taxon>Pseudomonadati</taxon>
        <taxon>Thermodesulfobacteriota</taxon>
        <taxon>Desulfobulbia</taxon>
        <taxon>Desulfobulbales</taxon>
        <taxon>Desulfobulbaceae</taxon>
        <taxon>Candidatus Desulfatifera</taxon>
    </lineage>
</organism>
<dbReference type="PROSITE" id="PS50889">
    <property type="entry name" value="S4"/>
    <property type="match status" value="1"/>
</dbReference>
<evidence type="ECO:0000256" key="5">
    <source>
        <dbReference type="SAM" id="MobiDB-lite"/>
    </source>
</evidence>